<dbReference type="SUPFAM" id="SSF49373">
    <property type="entry name" value="Invasin/intimin cell-adhesion fragments"/>
    <property type="match status" value="1"/>
</dbReference>
<dbReference type="InterPro" id="IPR008964">
    <property type="entry name" value="Invasin/intimin_cell_adhesion"/>
</dbReference>
<dbReference type="GeneID" id="95376018"/>
<dbReference type="EMBL" id="CP026520">
    <property type="protein sequence ID" value="QAV18818.1"/>
    <property type="molecule type" value="Genomic_DNA"/>
</dbReference>
<accession>A0A410WWN1</accession>
<reference evidence="2 3" key="1">
    <citation type="submission" date="2018-01" db="EMBL/GenBank/DDBJ databases">
        <title>The whole genome sequencing and assembly of Paenibacillus chitinolyticus KCCM 41400 strain.</title>
        <authorList>
            <person name="Kim J.-Y."/>
            <person name="Park M.-K."/>
            <person name="Lee Y.-J."/>
            <person name="Yi H."/>
            <person name="Bahn Y.-S."/>
            <person name="Kim J.F."/>
            <person name="Lee D.-W."/>
        </authorList>
    </citation>
    <scope>NUCLEOTIDE SEQUENCE [LARGE SCALE GENOMIC DNA]</scope>
    <source>
        <strain evidence="2 3">KCCM 41400</strain>
    </source>
</reference>
<dbReference type="KEGG" id="pchi:PC41400_14475"/>
<proteinExistence type="predicted"/>
<evidence type="ECO:0000313" key="1">
    <source>
        <dbReference type="EMBL" id="MCY9598552.1"/>
    </source>
</evidence>
<evidence type="ECO:0000313" key="3">
    <source>
        <dbReference type="Proteomes" id="UP000288943"/>
    </source>
</evidence>
<evidence type="ECO:0000313" key="4">
    <source>
        <dbReference type="Proteomes" id="UP001527202"/>
    </source>
</evidence>
<dbReference type="Proteomes" id="UP001527202">
    <property type="component" value="Unassembled WGS sequence"/>
</dbReference>
<gene>
    <name evidence="1" type="ORF">M5X16_22635</name>
    <name evidence="2" type="ORF">PC41400_14475</name>
</gene>
<dbReference type="Gene3D" id="2.60.40.1080">
    <property type="match status" value="1"/>
</dbReference>
<dbReference type="AlphaFoldDB" id="A0A410WWN1"/>
<name>A0A410WWN1_9BACL</name>
<protein>
    <submittedName>
        <fullName evidence="1">Ig-like domain-containing protein</fullName>
    </submittedName>
</protein>
<dbReference type="RefSeq" id="WP_042227710.1">
    <property type="nucleotide sequence ID" value="NZ_CP026520.1"/>
</dbReference>
<sequence>MSWQERFALRMNAIGTTIRQREINNEILRIGEIFSDSPSYALVYQNDAATPADVWITDNSDSKGTKDIVSQLKVPLYAGDLIEWNYEKWLITSMESISTIYYAGTMSKCLGNLKWLNGDGLMRDTWFTFNSISNANSGVNEGQIINLGNEYRHILIPLNENTKLISKDKRFILDQRAWKAIGVDRISKRGIINLTLKEDAVANSDNLELEVADYRGNTANYSLAIINDDPSSISVGFTLQLRSEVKNNGTLVSKPIIWSANNEAVATVNESGILSAHSVGQVIITASLADNPSISTSIDVTIVDIPKLYTIEIESNSTLPHEIKNGQSKTYIAKVYENSSLVLENLEWQLFSDDQISPTSLGLINSQTNESCIVKNNRSNSGYIQLKVSLVKDASIYRWLRLQMKPLV</sequence>
<dbReference type="Pfam" id="PF26182">
    <property type="entry name" value="Ig_NUP210_5th"/>
    <property type="match status" value="1"/>
</dbReference>
<keyword evidence="4" id="KW-1185">Reference proteome</keyword>
<dbReference type="Proteomes" id="UP000288943">
    <property type="component" value="Chromosome"/>
</dbReference>
<dbReference type="OrthoDB" id="2606203at2"/>
<organism evidence="2 3">
    <name type="scientific">Paenibacillus chitinolyticus</name>
    <dbReference type="NCBI Taxonomy" id="79263"/>
    <lineage>
        <taxon>Bacteria</taxon>
        <taxon>Bacillati</taxon>
        <taxon>Bacillota</taxon>
        <taxon>Bacilli</taxon>
        <taxon>Bacillales</taxon>
        <taxon>Paenibacillaceae</taxon>
        <taxon>Paenibacillus</taxon>
    </lineage>
</organism>
<dbReference type="EMBL" id="JAMDMJ010000033">
    <property type="protein sequence ID" value="MCY9598552.1"/>
    <property type="molecule type" value="Genomic_DNA"/>
</dbReference>
<evidence type="ECO:0000313" key="2">
    <source>
        <dbReference type="EMBL" id="QAV18818.1"/>
    </source>
</evidence>
<reference evidence="1 4" key="2">
    <citation type="submission" date="2022-05" db="EMBL/GenBank/DDBJ databases">
        <title>Genome Sequencing of Bee-Associated Microbes.</title>
        <authorList>
            <person name="Dunlap C."/>
        </authorList>
    </citation>
    <scope>NUCLEOTIDE SEQUENCE [LARGE SCALE GENOMIC DNA]</scope>
    <source>
        <strain evidence="1 4">NRRL B-23120</strain>
    </source>
</reference>